<evidence type="ECO:0000313" key="1">
    <source>
        <dbReference type="EMBL" id="SFH90285.1"/>
    </source>
</evidence>
<gene>
    <name evidence="1" type="ORF">SAMN05216258_10317</name>
</gene>
<proteinExistence type="predicted"/>
<protein>
    <recommendedName>
        <fullName evidence="3">DUF1150 family protein</fullName>
    </recommendedName>
</protein>
<evidence type="ECO:0008006" key="3">
    <source>
        <dbReference type="Google" id="ProtNLM"/>
    </source>
</evidence>
<dbReference type="Pfam" id="PF06620">
    <property type="entry name" value="DUF1150"/>
    <property type="match status" value="1"/>
</dbReference>
<keyword evidence="2" id="KW-1185">Reference proteome</keyword>
<dbReference type="STRING" id="1114924.SAMN05216258_10317"/>
<dbReference type="Proteomes" id="UP000199377">
    <property type="component" value="Unassembled WGS sequence"/>
</dbReference>
<dbReference type="RefSeq" id="WP_092858832.1">
    <property type="nucleotide sequence ID" value="NZ_FOQH01000003.1"/>
</dbReference>
<dbReference type="InterPro" id="IPR009531">
    <property type="entry name" value="DUF1150"/>
</dbReference>
<sequence>MSDHTHSAPGLELPSDIVYVRELRPEEAKALPPGATADEGGEPRRLFAIHDAEGARLALTDDRDLAFALARQHDKQPVSVH</sequence>
<evidence type="ECO:0000313" key="2">
    <source>
        <dbReference type="Proteomes" id="UP000199377"/>
    </source>
</evidence>
<dbReference type="OrthoDB" id="7205167at2"/>
<reference evidence="1 2" key="1">
    <citation type="submission" date="2016-10" db="EMBL/GenBank/DDBJ databases">
        <authorList>
            <person name="de Groot N.N."/>
        </authorList>
    </citation>
    <scope>NUCLEOTIDE SEQUENCE [LARGE SCALE GENOMIC DNA]</scope>
    <source>
        <strain evidence="1 2">CGMCC 1.11030</strain>
    </source>
</reference>
<accession>A0A1I3DUA9</accession>
<name>A0A1I3DUA9_9RHOB</name>
<dbReference type="AlphaFoldDB" id="A0A1I3DUA9"/>
<dbReference type="EMBL" id="FOQH01000003">
    <property type="protein sequence ID" value="SFH90285.1"/>
    <property type="molecule type" value="Genomic_DNA"/>
</dbReference>
<organism evidence="1 2">
    <name type="scientific">Albimonas pacifica</name>
    <dbReference type="NCBI Taxonomy" id="1114924"/>
    <lineage>
        <taxon>Bacteria</taxon>
        <taxon>Pseudomonadati</taxon>
        <taxon>Pseudomonadota</taxon>
        <taxon>Alphaproteobacteria</taxon>
        <taxon>Rhodobacterales</taxon>
        <taxon>Paracoccaceae</taxon>
        <taxon>Albimonas</taxon>
    </lineage>
</organism>